<name>A0A846MXQ2_9PROT</name>
<dbReference type="Pfam" id="PF03572">
    <property type="entry name" value="Peptidase_S41"/>
    <property type="match status" value="1"/>
</dbReference>
<gene>
    <name evidence="3" type="ORF">FHS83_001075</name>
</gene>
<dbReference type="Proteomes" id="UP000570514">
    <property type="component" value="Unassembled WGS sequence"/>
</dbReference>
<dbReference type="AlphaFoldDB" id="A0A846MXQ2"/>
<keyword evidence="1" id="KW-0732">Signal</keyword>
<evidence type="ECO:0000313" key="4">
    <source>
        <dbReference type="Proteomes" id="UP000570514"/>
    </source>
</evidence>
<dbReference type="EMBL" id="JAASRM010000001">
    <property type="protein sequence ID" value="NIK87757.1"/>
    <property type="molecule type" value="Genomic_DNA"/>
</dbReference>
<reference evidence="3 4" key="1">
    <citation type="submission" date="2020-03" db="EMBL/GenBank/DDBJ databases">
        <title>Genomic Encyclopedia of Type Strains, Phase IV (KMG-IV): sequencing the most valuable type-strain genomes for metagenomic binning, comparative biology and taxonomic classification.</title>
        <authorList>
            <person name="Goeker M."/>
        </authorList>
    </citation>
    <scope>NUCLEOTIDE SEQUENCE [LARGE SCALE GENOMIC DNA]</scope>
    <source>
        <strain evidence="3 4">DSM 19867</strain>
    </source>
</reference>
<dbReference type="Gene3D" id="3.90.226.10">
    <property type="entry name" value="2-enoyl-CoA Hydratase, Chain A, domain 1"/>
    <property type="match status" value="1"/>
</dbReference>
<protein>
    <recommendedName>
        <fullName evidence="2">Tail specific protease domain-containing protein</fullName>
    </recommendedName>
</protein>
<dbReference type="InterPro" id="IPR029045">
    <property type="entry name" value="ClpP/crotonase-like_dom_sf"/>
</dbReference>
<dbReference type="GO" id="GO:0008236">
    <property type="term" value="F:serine-type peptidase activity"/>
    <property type="evidence" value="ECO:0007669"/>
    <property type="project" value="InterPro"/>
</dbReference>
<dbReference type="Gene3D" id="3.30.750.44">
    <property type="match status" value="1"/>
</dbReference>
<dbReference type="GO" id="GO:0006508">
    <property type="term" value="P:proteolysis"/>
    <property type="evidence" value="ECO:0007669"/>
    <property type="project" value="InterPro"/>
</dbReference>
<feature type="chain" id="PRO_5032524142" description="Tail specific protease domain-containing protein" evidence="1">
    <location>
        <begin position="25"/>
        <end position="323"/>
    </location>
</feature>
<evidence type="ECO:0000313" key="3">
    <source>
        <dbReference type="EMBL" id="NIK87757.1"/>
    </source>
</evidence>
<evidence type="ECO:0000256" key="1">
    <source>
        <dbReference type="SAM" id="SignalP"/>
    </source>
</evidence>
<keyword evidence="4" id="KW-1185">Reference proteome</keyword>
<evidence type="ECO:0000259" key="2">
    <source>
        <dbReference type="Pfam" id="PF03572"/>
    </source>
</evidence>
<dbReference type="InterPro" id="IPR005151">
    <property type="entry name" value="Tail-specific_protease"/>
</dbReference>
<comment type="caution">
    <text evidence="3">The sequence shown here is derived from an EMBL/GenBank/DDBJ whole genome shotgun (WGS) entry which is preliminary data.</text>
</comment>
<proteinExistence type="predicted"/>
<feature type="domain" description="Tail specific protease" evidence="2">
    <location>
        <begin position="126"/>
        <end position="300"/>
    </location>
</feature>
<organism evidence="3 4">
    <name type="scientific">Rhizomicrobium palustre</name>
    <dbReference type="NCBI Taxonomy" id="189966"/>
    <lineage>
        <taxon>Bacteria</taxon>
        <taxon>Pseudomonadati</taxon>
        <taxon>Pseudomonadota</taxon>
        <taxon>Alphaproteobacteria</taxon>
        <taxon>Micropepsales</taxon>
        <taxon>Micropepsaceae</taxon>
        <taxon>Rhizomicrobium</taxon>
    </lineage>
</organism>
<dbReference type="RefSeq" id="WP_167081635.1">
    <property type="nucleotide sequence ID" value="NZ_BAAADC010000001.1"/>
</dbReference>
<dbReference type="SUPFAM" id="SSF52096">
    <property type="entry name" value="ClpP/crotonase"/>
    <property type="match status" value="1"/>
</dbReference>
<sequence>MHKLGLAITAAVLSMAAAPPPTMAPEAAKELSAAIDILKTRHMNRDRLDWAEVEKEAFEAAKSAATPAETYPAIRGIITKLNEKHTFLIPAENEKARQTGAAVGKTQPPPFIVPEAWPLADRAMLLRVPAFMGNEAQDRIYVATLRQAVQHAADKGICRFVIDLRGNWGGNMFPMLAGLRAFLGKAPYGYWVLPDGKRIAWKVSDAPVEGANLPPYAVAAPDLSYVWVAVLQDEATSSAGEFTAMGFRGLPQARSFGSDTAGYLSSNEPIALPDGAEIAVSEGWATDRVGHDYRDVLTPDQATASGQATVDAALAWLKHQRCR</sequence>
<feature type="signal peptide" evidence="1">
    <location>
        <begin position="1"/>
        <end position="24"/>
    </location>
</feature>
<accession>A0A846MXQ2</accession>